<accession>A0A164NTP8</accession>
<gene>
    <name evidence="1" type="ORF">SISNIDRAFT_470499</name>
</gene>
<sequence length="214" mass="23517">MLAHDSEAIHQRVVLWDVREAGHLRGLPSTFGAVGWNTIHPISQSFEAGLFISTEVSRGCPTRCSSIGDVRRRPMTFSACSVYRRRRRIRPVFQARLRRCTSEHRSLICACSSEGTTPPFQKFAFPTRPVGAPPSWVAFLIGAEASLLNSLQASRDTGPLAPLNRKEDRAIAKVSSVVGTVEVDLVTIQASRALKGSKKGSSGRNHDIEIHIMN</sequence>
<name>A0A164NTP8_9AGAM</name>
<evidence type="ECO:0000313" key="2">
    <source>
        <dbReference type="Proteomes" id="UP000076722"/>
    </source>
</evidence>
<protein>
    <submittedName>
        <fullName evidence="1">Uncharacterized protein</fullName>
    </submittedName>
</protein>
<proteinExistence type="predicted"/>
<organism evidence="1 2">
    <name type="scientific">Sistotremastrum niveocremeum HHB9708</name>
    <dbReference type="NCBI Taxonomy" id="1314777"/>
    <lineage>
        <taxon>Eukaryota</taxon>
        <taxon>Fungi</taxon>
        <taxon>Dikarya</taxon>
        <taxon>Basidiomycota</taxon>
        <taxon>Agaricomycotina</taxon>
        <taxon>Agaricomycetes</taxon>
        <taxon>Sistotremastrales</taxon>
        <taxon>Sistotremastraceae</taxon>
        <taxon>Sertulicium</taxon>
        <taxon>Sertulicium niveocremeum</taxon>
    </lineage>
</organism>
<evidence type="ECO:0000313" key="1">
    <source>
        <dbReference type="EMBL" id="KZS88028.1"/>
    </source>
</evidence>
<reference evidence="1 2" key="1">
    <citation type="journal article" date="2016" name="Mol. Biol. Evol.">
        <title>Comparative Genomics of Early-Diverging Mushroom-Forming Fungi Provides Insights into the Origins of Lignocellulose Decay Capabilities.</title>
        <authorList>
            <person name="Nagy L.G."/>
            <person name="Riley R."/>
            <person name="Tritt A."/>
            <person name="Adam C."/>
            <person name="Daum C."/>
            <person name="Floudas D."/>
            <person name="Sun H."/>
            <person name="Yadav J.S."/>
            <person name="Pangilinan J."/>
            <person name="Larsson K.H."/>
            <person name="Matsuura K."/>
            <person name="Barry K."/>
            <person name="Labutti K."/>
            <person name="Kuo R."/>
            <person name="Ohm R.A."/>
            <person name="Bhattacharya S.S."/>
            <person name="Shirouzu T."/>
            <person name="Yoshinaga Y."/>
            <person name="Martin F.M."/>
            <person name="Grigoriev I.V."/>
            <person name="Hibbett D.S."/>
        </authorList>
    </citation>
    <scope>NUCLEOTIDE SEQUENCE [LARGE SCALE GENOMIC DNA]</scope>
    <source>
        <strain evidence="1 2">HHB9708</strain>
    </source>
</reference>
<dbReference type="Proteomes" id="UP000076722">
    <property type="component" value="Unassembled WGS sequence"/>
</dbReference>
<dbReference type="EMBL" id="KV419441">
    <property type="protein sequence ID" value="KZS88028.1"/>
    <property type="molecule type" value="Genomic_DNA"/>
</dbReference>
<dbReference type="AlphaFoldDB" id="A0A164NTP8"/>
<keyword evidence="2" id="KW-1185">Reference proteome</keyword>